<dbReference type="STRING" id="36849.OXPF_00800"/>
<evidence type="ECO:0000256" key="2">
    <source>
        <dbReference type="ARBA" id="ARBA00029447"/>
    </source>
</evidence>
<reference evidence="7 8" key="1">
    <citation type="submission" date="2015-09" db="EMBL/GenBank/DDBJ databases">
        <title>Genome sequence of Oxobacter pfennigii DSM 3222.</title>
        <authorList>
            <person name="Poehlein A."/>
            <person name="Bengelsdorf F.R."/>
            <person name="Schiel-Bengelsdorf B."/>
            <person name="Duerre P."/>
            <person name="Daniel R."/>
        </authorList>
    </citation>
    <scope>NUCLEOTIDE SEQUENCE [LARGE SCALE GENOMIC DNA]</scope>
    <source>
        <strain evidence="7 8">DSM 3222</strain>
    </source>
</reference>
<keyword evidence="8" id="KW-1185">Reference proteome</keyword>
<dbReference type="OrthoDB" id="1887545at2"/>
<keyword evidence="4" id="KW-0812">Transmembrane</keyword>
<keyword evidence="4" id="KW-0472">Membrane</keyword>
<comment type="caution">
    <text evidence="7">The sequence shown here is derived from an EMBL/GenBank/DDBJ whole genome shotgun (WGS) entry which is preliminary data.</text>
</comment>
<accession>A0A0N8NU13</accession>
<dbReference type="Pfam" id="PF12729">
    <property type="entry name" value="4HB_MCP_1"/>
    <property type="match status" value="1"/>
</dbReference>
<dbReference type="GO" id="GO:0007165">
    <property type="term" value="P:signal transduction"/>
    <property type="evidence" value="ECO:0007669"/>
    <property type="project" value="UniProtKB-KW"/>
</dbReference>
<evidence type="ECO:0000313" key="7">
    <source>
        <dbReference type="EMBL" id="KPU46352.1"/>
    </source>
</evidence>
<dbReference type="Pfam" id="PF00672">
    <property type="entry name" value="HAMP"/>
    <property type="match status" value="1"/>
</dbReference>
<feature type="transmembrane region" description="Helical" evidence="4">
    <location>
        <begin position="189"/>
        <end position="212"/>
    </location>
</feature>
<dbReference type="RefSeq" id="WP_054873242.1">
    <property type="nucleotide sequence ID" value="NZ_LKET01000006.1"/>
</dbReference>
<evidence type="ECO:0000259" key="5">
    <source>
        <dbReference type="PROSITE" id="PS50111"/>
    </source>
</evidence>
<dbReference type="InterPro" id="IPR024478">
    <property type="entry name" value="HlyB_4HB_MCP"/>
</dbReference>
<dbReference type="SUPFAM" id="SSF58104">
    <property type="entry name" value="Methyl-accepting chemotaxis protein (MCP) signaling domain"/>
    <property type="match status" value="1"/>
</dbReference>
<dbReference type="PROSITE" id="PS50111">
    <property type="entry name" value="CHEMOTAXIS_TRANSDUC_2"/>
    <property type="match status" value="1"/>
</dbReference>
<feature type="domain" description="Methyl-accepting transducer" evidence="5">
    <location>
        <begin position="273"/>
        <end position="545"/>
    </location>
</feature>
<dbReference type="PANTHER" id="PTHR32089:SF112">
    <property type="entry name" value="LYSOZYME-LIKE PROTEIN-RELATED"/>
    <property type="match status" value="1"/>
</dbReference>
<dbReference type="GO" id="GO:0004888">
    <property type="term" value="F:transmembrane signaling receptor activity"/>
    <property type="evidence" value="ECO:0007669"/>
    <property type="project" value="InterPro"/>
</dbReference>
<dbReference type="InterPro" id="IPR003660">
    <property type="entry name" value="HAMP_dom"/>
</dbReference>
<dbReference type="Gene3D" id="1.10.287.950">
    <property type="entry name" value="Methyl-accepting chemotaxis protein"/>
    <property type="match status" value="1"/>
</dbReference>
<evidence type="ECO:0000313" key="8">
    <source>
        <dbReference type="Proteomes" id="UP000050326"/>
    </source>
</evidence>
<dbReference type="SMART" id="SM00304">
    <property type="entry name" value="HAMP"/>
    <property type="match status" value="1"/>
</dbReference>
<dbReference type="CDD" id="cd06225">
    <property type="entry name" value="HAMP"/>
    <property type="match status" value="1"/>
</dbReference>
<evidence type="ECO:0000259" key="6">
    <source>
        <dbReference type="PROSITE" id="PS50885"/>
    </source>
</evidence>
<comment type="similarity">
    <text evidence="2">Belongs to the methyl-accepting chemotaxis (MCP) protein family.</text>
</comment>
<evidence type="ECO:0000256" key="3">
    <source>
        <dbReference type="PROSITE-ProRule" id="PRU00284"/>
    </source>
</evidence>
<sequence length="574" mass="62897">MKLYNNFKIRTKLISGFLIVAFITLILGSIGLYNIKTISNLDTKMYETITVPLSEMVVFAESYQRMRGNMKDILLTDDPVKINDYEKSISERNQEFEENLKSFQGTLLTEEGKQLTQELFGQKEKFDKIMQDVVRLKKENNREEAILLLYGEGEKIREDMEKSYRRMMEIKISAADETAQSNADSAERAATATIAFIAAAFILSLLLGYFIAGSISAPVRAAVDHAHAMSKGDFTRAVPESFLLRKDELGQLAHAFNEMNAKIRALLKEVINSIAETSAASQELSAAVEEVSAQGQNITSSVEQIAAGMEETSASVEEVTASSMEIQNGAKELEVKARDGNVKVEEIEKRAEEIQGTAKVSKQSAQAIYNSKHQEIKKSIEDAVVVEEIAKMTDVIAEIAGQTNLLALNAAIEAARAGDQGKGFAVVAEEVRKLAEYSAQTAGNIQNVIQRVKTAVNKLMTNSEELLKFIDDKVTPDYDMLEKTGRQYAQDAQFVKTLTDEFAIAASNIAESIGEANNAICGVAAAIEEATASSQEISNNAEETASALEGIAKTSQLQAEMAEKLSLLVTKFKI</sequence>
<dbReference type="InterPro" id="IPR004090">
    <property type="entry name" value="Chemotax_Me-accpt_rcpt"/>
</dbReference>
<feature type="transmembrane region" description="Helical" evidence="4">
    <location>
        <begin position="13"/>
        <end position="35"/>
    </location>
</feature>
<dbReference type="PATRIC" id="fig|36849.3.peg.89"/>
<dbReference type="PROSITE" id="PS50885">
    <property type="entry name" value="HAMP"/>
    <property type="match status" value="1"/>
</dbReference>
<feature type="domain" description="HAMP" evidence="6">
    <location>
        <begin position="213"/>
        <end position="268"/>
    </location>
</feature>
<dbReference type="PRINTS" id="PR00260">
    <property type="entry name" value="CHEMTRNSDUCR"/>
</dbReference>
<protein>
    <submittedName>
        <fullName evidence="7">Methyl-accepting chemotaxis protein McpB</fullName>
    </submittedName>
</protein>
<dbReference type="Proteomes" id="UP000050326">
    <property type="component" value="Unassembled WGS sequence"/>
</dbReference>
<dbReference type="GO" id="GO:0006935">
    <property type="term" value="P:chemotaxis"/>
    <property type="evidence" value="ECO:0007669"/>
    <property type="project" value="InterPro"/>
</dbReference>
<dbReference type="InterPro" id="IPR004089">
    <property type="entry name" value="MCPsignal_dom"/>
</dbReference>
<organism evidence="7 8">
    <name type="scientific">Oxobacter pfennigii</name>
    <dbReference type="NCBI Taxonomy" id="36849"/>
    <lineage>
        <taxon>Bacteria</taxon>
        <taxon>Bacillati</taxon>
        <taxon>Bacillota</taxon>
        <taxon>Clostridia</taxon>
        <taxon>Eubacteriales</taxon>
        <taxon>Clostridiaceae</taxon>
        <taxon>Oxobacter</taxon>
    </lineage>
</organism>
<dbReference type="Pfam" id="PF00015">
    <property type="entry name" value="MCPsignal"/>
    <property type="match status" value="1"/>
</dbReference>
<keyword evidence="4" id="KW-1133">Transmembrane helix</keyword>
<name>A0A0N8NU13_9CLOT</name>
<dbReference type="AlphaFoldDB" id="A0A0N8NU13"/>
<dbReference type="EMBL" id="LKET01000006">
    <property type="protein sequence ID" value="KPU46352.1"/>
    <property type="molecule type" value="Genomic_DNA"/>
</dbReference>
<gene>
    <name evidence="7" type="primary">mcpB_1</name>
    <name evidence="7" type="ORF">OXPF_00800</name>
</gene>
<keyword evidence="1 3" id="KW-0807">Transducer</keyword>
<dbReference type="PANTHER" id="PTHR32089">
    <property type="entry name" value="METHYL-ACCEPTING CHEMOTAXIS PROTEIN MCPB"/>
    <property type="match status" value="1"/>
</dbReference>
<evidence type="ECO:0000256" key="4">
    <source>
        <dbReference type="SAM" id="Phobius"/>
    </source>
</evidence>
<dbReference type="SMART" id="SM00283">
    <property type="entry name" value="MA"/>
    <property type="match status" value="1"/>
</dbReference>
<proteinExistence type="inferred from homology"/>
<dbReference type="GO" id="GO:0016020">
    <property type="term" value="C:membrane"/>
    <property type="evidence" value="ECO:0007669"/>
    <property type="project" value="InterPro"/>
</dbReference>
<evidence type="ECO:0000256" key="1">
    <source>
        <dbReference type="ARBA" id="ARBA00023224"/>
    </source>
</evidence>